<dbReference type="Pfam" id="PF00332">
    <property type="entry name" value="Glyco_hydro_17"/>
    <property type="match status" value="1"/>
</dbReference>
<evidence type="ECO:0000256" key="2">
    <source>
        <dbReference type="ARBA" id="ARBA00022801"/>
    </source>
</evidence>
<gene>
    <name evidence="6" type="ORF">J5N97_011015</name>
</gene>
<accession>A0A9D5CZH6</accession>
<feature type="transmembrane region" description="Helical" evidence="5">
    <location>
        <begin position="181"/>
        <end position="200"/>
    </location>
</feature>
<evidence type="ECO:0008006" key="8">
    <source>
        <dbReference type="Google" id="ProtNLM"/>
    </source>
</evidence>
<dbReference type="PANTHER" id="PTHR32227">
    <property type="entry name" value="GLUCAN ENDO-1,3-BETA-GLUCOSIDASE BG1-RELATED-RELATED"/>
    <property type="match status" value="1"/>
</dbReference>
<evidence type="ECO:0000256" key="3">
    <source>
        <dbReference type="ARBA" id="ARBA00023295"/>
    </source>
</evidence>
<dbReference type="GO" id="GO:0004553">
    <property type="term" value="F:hydrolase activity, hydrolyzing O-glycosyl compounds"/>
    <property type="evidence" value="ECO:0007669"/>
    <property type="project" value="InterPro"/>
</dbReference>
<dbReference type="InterPro" id="IPR044965">
    <property type="entry name" value="Glyco_hydro_17_plant"/>
</dbReference>
<keyword evidence="7" id="KW-1185">Reference proteome</keyword>
<sequence>MLTPNKQIVDPNTLFSYSNMFDAMVDAAYYSMKAVNFSGIPVIVTATGWPWFGGTNEKDANVDNALAYNSNLIRHVLNGSGTPSQPETPINTYISELFSEDLQSGSVSEKNWGLFFPNGTDVYSLNFGDLASLMQTHQDCTPGHGSCIFAGSHGFKFKHRWWFFTANISFRTDQSGNGVSMPQPVGFTSLVLLFTLFFFFNL</sequence>
<reference evidence="6" key="1">
    <citation type="submission" date="2021-03" db="EMBL/GenBank/DDBJ databases">
        <authorList>
            <person name="Li Z."/>
            <person name="Yang C."/>
        </authorList>
    </citation>
    <scope>NUCLEOTIDE SEQUENCE</scope>
    <source>
        <strain evidence="6">Dzin_1.0</strain>
        <tissue evidence="6">Leaf</tissue>
    </source>
</reference>
<evidence type="ECO:0000256" key="5">
    <source>
        <dbReference type="SAM" id="Phobius"/>
    </source>
</evidence>
<evidence type="ECO:0000313" key="6">
    <source>
        <dbReference type="EMBL" id="KAJ0982760.1"/>
    </source>
</evidence>
<keyword evidence="5" id="KW-0812">Transmembrane</keyword>
<organism evidence="6 7">
    <name type="scientific">Dioscorea zingiberensis</name>
    <dbReference type="NCBI Taxonomy" id="325984"/>
    <lineage>
        <taxon>Eukaryota</taxon>
        <taxon>Viridiplantae</taxon>
        <taxon>Streptophyta</taxon>
        <taxon>Embryophyta</taxon>
        <taxon>Tracheophyta</taxon>
        <taxon>Spermatophyta</taxon>
        <taxon>Magnoliopsida</taxon>
        <taxon>Liliopsida</taxon>
        <taxon>Dioscoreales</taxon>
        <taxon>Dioscoreaceae</taxon>
        <taxon>Dioscorea</taxon>
    </lineage>
</organism>
<reference evidence="6" key="2">
    <citation type="journal article" date="2022" name="Hortic Res">
        <title>The genome of Dioscorea zingiberensis sheds light on the biosynthesis, origin and evolution of the medicinally important diosgenin saponins.</title>
        <authorList>
            <person name="Li Y."/>
            <person name="Tan C."/>
            <person name="Li Z."/>
            <person name="Guo J."/>
            <person name="Li S."/>
            <person name="Chen X."/>
            <person name="Wang C."/>
            <person name="Dai X."/>
            <person name="Yang H."/>
            <person name="Song W."/>
            <person name="Hou L."/>
            <person name="Xu J."/>
            <person name="Tong Z."/>
            <person name="Xu A."/>
            <person name="Yuan X."/>
            <person name="Wang W."/>
            <person name="Yang Q."/>
            <person name="Chen L."/>
            <person name="Sun Z."/>
            <person name="Wang K."/>
            <person name="Pan B."/>
            <person name="Chen J."/>
            <person name="Bao Y."/>
            <person name="Liu F."/>
            <person name="Qi X."/>
            <person name="Gang D.R."/>
            <person name="Wen J."/>
            <person name="Li J."/>
        </authorList>
    </citation>
    <scope>NUCLEOTIDE SEQUENCE</scope>
    <source>
        <strain evidence="6">Dzin_1.0</strain>
    </source>
</reference>
<evidence type="ECO:0000256" key="1">
    <source>
        <dbReference type="ARBA" id="ARBA00008773"/>
    </source>
</evidence>
<dbReference type="InterPro" id="IPR017853">
    <property type="entry name" value="GH"/>
</dbReference>
<dbReference type="OrthoDB" id="941679at2759"/>
<dbReference type="SUPFAM" id="SSF51445">
    <property type="entry name" value="(Trans)glycosidases"/>
    <property type="match status" value="1"/>
</dbReference>
<protein>
    <recommendedName>
        <fullName evidence="8">Glucan endo-1,3-beta-D-glucosidase</fullName>
    </recommendedName>
</protein>
<name>A0A9D5CZH6_9LILI</name>
<keyword evidence="5" id="KW-0472">Membrane</keyword>
<dbReference type="Gene3D" id="3.20.20.80">
    <property type="entry name" value="Glycosidases"/>
    <property type="match status" value="1"/>
</dbReference>
<comment type="caution">
    <text evidence="6">The sequence shown here is derived from an EMBL/GenBank/DDBJ whole genome shotgun (WGS) entry which is preliminary data.</text>
</comment>
<dbReference type="Proteomes" id="UP001085076">
    <property type="component" value="Miscellaneous, Linkage group lg02"/>
</dbReference>
<evidence type="ECO:0000256" key="4">
    <source>
        <dbReference type="RuleBase" id="RU004335"/>
    </source>
</evidence>
<proteinExistence type="inferred from homology"/>
<dbReference type="AlphaFoldDB" id="A0A9D5CZH6"/>
<keyword evidence="5" id="KW-1133">Transmembrane helix</keyword>
<dbReference type="InterPro" id="IPR000490">
    <property type="entry name" value="Glyco_hydro_17"/>
</dbReference>
<keyword evidence="2" id="KW-0378">Hydrolase</keyword>
<keyword evidence="3" id="KW-0326">Glycosidase</keyword>
<dbReference type="GO" id="GO:0005975">
    <property type="term" value="P:carbohydrate metabolic process"/>
    <property type="evidence" value="ECO:0007669"/>
    <property type="project" value="InterPro"/>
</dbReference>
<evidence type="ECO:0000313" key="7">
    <source>
        <dbReference type="Proteomes" id="UP001085076"/>
    </source>
</evidence>
<comment type="similarity">
    <text evidence="1 4">Belongs to the glycosyl hydrolase 17 family.</text>
</comment>
<dbReference type="EMBL" id="JAGGNH010000002">
    <property type="protein sequence ID" value="KAJ0982760.1"/>
    <property type="molecule type" value="Genomic_DNA"/>
</dbReference>